<dbReference type="GO" id="GO:0050661">
    <property type="term" value="F:NADP binding"/>
    <property type="evidence" value="ECO:0007669"/>
    <property type="project" value="InterPro"/>
</dbReference>
<dbReference type="InterPro" id="IPR015815">
    <property type="entry name" value="HIBADH-related"/>
</dbReference>
<evidence type="ECO:0000259" key="4">
    <source>
        <dbReference type="Pfam" id="PF14833"/>
    </source>
</evidence>
<dbReference type="InterPro" id="IPR036291">
    <property type="entry name" value="NAD(P)-bd_dom_sf"/>
</dbReference>
<proteinExistence type="predicted"/>
<dbReference type="PANTHER" id="PTHR43580">
    <property type="entry name" value="OXIDOREDUCTASE GLYR1-RELATED"/>
    <property type="match status" value="1"/>
</dbReference>
<dbReference type="GO" id="GO:0016491">
    <property type="term" value="F:oxidoreductase activity"/>
    <property type="evidence" value="ECO:0007669"/>
    <property type="project" value="UniProtKB-KW"/>
</dbReference>
<dbReference type="PIRSF" id="PIRSF000103">
    <property type="entry name" value="HIBADH"/>
    <property type="match status" value="1"/>
</dbReference>
<evidence type="ECO:0000256" key="2">
    <source>
        <dbReference type="ARBA" id="ARBA00023027"/>
    </source>
</evidence>
<evidence type="ECO:0000313" key="5">
    <source>
        <dbReference type="EMBL" id="SVA09077.1"/>
    </source>
</evidence>
<accession>A0A381T395</accession>
<dbReference type="AlphaFoldDB" id="A0A381T395"/>
<feature type="domain" description="6-phosphogluconate dehydrogenase NADP-binding" evidence="3">
    <location>
        <begin position="2"/>
        <end position="156"/>
    </location>
</feature>
<dbReference type="InterPro" id="IPR013328">
    <property type="entry name" value="6PGD_dom2"/>
</dbReference>
<protein>
    <recommendedName>
        <fullName evidence="6">6-phosphogluconate dehydrogenase NADP-binding domain-containing protein</fullName>
    </recommendedName>
</protein>
<dbReference type="InterPro" id="IPR051265">
    <property type="entry name" value="HIBADH-related_NP60_sf"/>
</dbReference>
<dbReference type="Pfam" id="PF14833">
    <property type="entry name" value="NAD_binding_11"/>
    <property type="match status" value="1"/>
</dbReference>
<dbReference type="InterPro" id="IPR006115">
    <property type="entry name" value="6PGDH_NADP-bd"/>
</dbReference>
<dbReference type="Pfam" id="PF03446">
    <property type="entry name" value="NAD_binding_2"/>
    <property type="match status" value="1"/>
</dbReference>
<dbReference type="InterPro" id="IPR029154">
    <property type="entry name" value="HIBADH-like_NADP-bd"/>
</dbReference>
<gene>
    <name evidence="5" type="ORF">METZ01_LOCUS61931</name>
</gene>
<dbReference type="Gene3D" id="3.40.50.720">
    <property type="entry name" value="NAD(P)-binding Rossmann-like Domain"/>
    <property type="match status" value="1"/>
</dbReference>
<dbReference type="PANTHER" id="PTHR43580:SF8">
    <property type="entry name" value="6-PHOSPHOGLUCONATE DEHYDROGENASE NADP-BINDING DOMAIN-CONTAINING PROTEIN-RELATED"/>
    <property type="match status" value="1"/>
</dbReference>
<evidence type="ECO:0000256" key="1">
    <source>
        <dbReference type="ARBA" id="ARBA00023002"/>
    </source>
</evidence>
<dbReference type="SUPFAM" id="SSF51735">
    <property type="entry name" value="NAD(P)-binding Rossmann-fold domains"/>
    <property type="match status" value="1"/>
</dbReference>
<name>A0A381T395_9ZZZZ</name>
<feature type="domain" description="3-hydroxyisobutyrate dehydrogenase-like NAD-binding" evidence="4">
    <location>
        <begin position="160"/>
        <end position="280"/>
    </location>
</feature>
<dbReference type="InterPro" id="IPR008927">
    <property type="entry name" value="6-PGluconate_DH-like_C_sf"/>
</dbReference>
<reference evidence="5" key="1">
    <citation type="submission" date="2018-05" db="EMBL/GenBank/DDBJ databases">
        <authorList>
            <person name="Lanie J.A."/>
            <person name="Ng W.-L."/>
            <person name="Kazmierczak K.M."/>
            <person name="Andrzejewski T.M."/>
            <person name="Davidsen T.M."/>
            <person name="Wayne K.J."/>
            <person name="Tettelin H."/>
            <person name="Glass J.I."/>
            <person name="Rusch D."/>
            <person name="Podicherti R."/>
            <person name="Tsui H.-C.T."/>
            <person name="Winkler M.E."/>
        </authorList>
    </citation>
    <scope>NUCLEOTIDE SEQUENCE</scope>
</reference>
<dbReference type="EMBL" id="UINC01003766">
    <property type="protein sequence ID" value="SVA09077.1"/>
    <property type="molecule type" value="Genomic_DNA"/>
</dbReference>
<evidence type="ECO:0008006" key="6">
    <source>
        <dbReference type="Google" id="ProtNLM"/>
    </source>
</evidence>
<keyword evidence="2" id="KW-0520">NAD</keyword>
<evidence type="ECO:0000259" key="3">
    <source>
        <dbReference type="Pfam" id="PF03446"/>
    </source>
</evidence>
<sequence length="287" mass="32172">MKIGIIGYGQMGSGAAYNLNKKHDLFIYDKFKSDSHGIKSFCTVEKIFSNCQITFSFLPNDKILINAHENKSNGILNYLKKNDIHISCSTVSPETSKKLEKIYSEKKAFFICAPIFARPDGMKNKQAIIPISGKYKIYQKIKPIIESFSKSHTFVGEEIGNANVIKLCGNFLICNAIQSISEALLTADEHGLERLTVIRFLSSSIFDCLIYKGYGDRIAAFDHDPHANAHFPLSLGKKDINLFKSISNKSKNNYPFLDSLLKNFKSATKKGNGHLDWSAISLENQKL</sequence>
<organism evidence="5">
    <name type="scientific">marine metagenome</name>
    <dbReference type="NCBI Taxonomy" id="408172"/>
    <lineage>
        <taxon>unclassified sequences</taxon>
        <taxon>metagenomes</taxon>
        <taxon>ecological metagenomes</taxon>
    </lineage>
</organism>
<dbReference type="SUPFAM" id="SSF48179">
    <property type="entry name" value="6-phosphogluconate dehydrogenase C-terminal domain-like"/>
    <property type="match status" value="1"/>
</dbReference>
<keyword evidence="1" id="KW-0560">Oxidoreductase</keyword>
<dbReference type="Gene3D" id="1.10.1040.10">
    <property type="entry name" value="N-(1-d-carboxylethyl)-l-norvaline Dehydrogenase, domain 2"/>
    <property type="match status" value="1"/>
</dbReference>
<dbReference type="GO" id="GO:0051287">
    <property type="term" value="F:NAD binding"/>
    <property type="evidence" value="ECO:0007669"/>
    <property type="project" value="InterPro"/>
</dbReference>